<evidence type="ECO:0000256" key="8">
    <source>
        <dbReference type="SAM" id="SignalP"/>
    </source>
</evidence>
<dbReference type="InterPro" id="IPR012127">
    <property type="entry name" value="Cyt_c_prime"/>
</dbReference>
<feature type="chain" id="PRO_5015363459" evidence="8">
    <location>
        <begin position="21"/>
        <end position="148"/>
    </location>
</feature>
<feature type="binding site" description="axial binding residue" evidence="6">
    <location>
        <position position="140"/>
    </location>
    <ligand>
        <name>heme c</name>
        <dbReference type="ChEBI" id="CHEBI:61717"/>
    </ligand>
    <ligandPart>
        <name>Fe</name>
        <dbReference type="ChEBI" id="CHEBI:18248"/>
    </ligandPart>
</feature>
<evidence type="ECO:0000313" key="10">
    <source>
        <dbReference type="Proteomes" id="UP000244898"/>
    </source>
</evidence>
<keyword evidence="3 6" id="KW-0479">Metal-binding</keyword>
<dbReference type="InterPro" id="IPR002321">
    <property type="entry name" value="Cyt_c_II"/>
</dbReference>
<gene>
    <name evidence="9" type="primary">cycF</name>
    <name evidence="9" type="ORF">TRM7615_00758</name>
</gene>
<dbReference type="GO" id="GO:0005506">
    <property type="term" value="F:iron ion binding"/>
    <property type="evidence" value="ECO:0007669"/>
    <property type="project" value="InterPro"/>
</dbReference>
<keyword evidence="1" id="KW-0813">Transport</keyword>
<feature type="binding site" description="covalent" evidence="7">
    <location>
        <position position="136"/>
    </location>
    <ligand>
        <name>heme c</name>
        <dbReference type="ChEBI" id="CHEBI:61717"/>
    </ligand>
</feature>
<dbReference type="RefSeq" id="WP_165821357.1">
    <property type="nucleotide sequence ID" value="NZ_ONZG01000002.1"/>
</dbReference>
<proteinExistence type="predicted"/>
<keyword evidence="2 7" id="KW-0349">Heme</keyword>
<dbReference type="Proteomes" id="UP000244898">
    <property type="component" value="Unassembled WGS sequence"/>
</dbReference>
<feature type="binding site" description="covalent" evidence="7">
    <location>
        <position position="139"/>
    </location>
    <ligand>
        <name>heme c</name>
        <dbReference type="ChEBI" id="CHEBI:61717"/>
    </ligand>
</feature>
<dbReference type="Gene3D" id="1.20.120.10">
    <property type="entry name" value="Cytochrome c/b562"/>
    <property type="match status" value="1"/>
</dbReference>
<feature type="signal peptide" evidence="8">
    <location>
        <begin position="1"/>
        <end position="20"/>
    </location>
</feature>
<dbReference type="GO" id="GO:0009055">
    <property type="term" value="F:electron transfer activity"/>
    <property type="evidence" value="ECO:0007669"/>
    <property type="project" value="InterPro"/>
</dbReference>
<protein>
    <submittedName>
        <fullName evidence="9">Cytochrome c-554</fullName>
    </submittedName>
</protein>
<keyword evidence="8" id="KW-0732">Signal</keyword>
<dbReference type="InterPro" id="IPR010980">
    <property type="entry name" value="Cyt_c/b562"/>
</dbReference>
<dbReference type="PROSITE" id="PS51009">
    <property type="entry name" value="CYTCII"/>
    <property type="match status" value="1"/>
</dbReference>
<dbReference type="PIRSF" id="PIRSF000027">
    <property type="entry name" value="Cytc_c_prime"/>
    <property type="match status" value="1"/>
</dbReference>
<evidence type="ECO:0000256" key="6">
    <source>
        <dbReference type="PIRSR" id="PIRSR000027-1"/>
    </source>
</evidence>
<dbReference type="EMBL" id="ONZG01000002">
    <property type="protein sequence ID" value="SPJ27274.1"/>
    <property type="molecule type" value="Genomic_DNA"/>
</dbReference>
<evidence type="ECO:0000256" key="2">
    <source>
        <dbReference type="ARBA" id="ARBA00022617"/>
    </source>
</evidence>
<dbReference type="GO" id="GO:0020037">
    <property type="term" value="F:heme binding"/>
    <property type="evidence" value="ECO:0007669"/>
    <property type="project" value="InterPro"/>
</dbReference>
<sequence length="148" mass="16094">MIKRPLATATFLLAAAAAFAHQGVQNEAVKARMHSMTLLDKDLKMLISMAKGELPMDAPAAQEATYRIETGTPDITVLFKAPENDPKSEALPAIWDEFDRFAALTRDLEQAAATAAPTIQDRPTLAQAIANIGGACRACHKRYREQSK</sequence>
<dbReference type="GO" id="GO:0022900">
    <property type="term" value="P:electron transport chain"/>
    <property type="evidence" value="ECO:0007669"/>
    <property type="project" value="InterPro"/>
</dbReference>
<dbReference type="SUPFAM" id="SSF47175">
    <property type="entry name" value="Cytochromes"/>
    <property type="match status" value="1"/>
</dbReference>
<accession>A0A2R8C4B0</accession>
<keyword evidence="10" id="KW-1185">Reference proteome</keyword>
<evidence type="ECO:0000256" key="7">
    <source>
        <dbReference type="PIRSR" id="PIRSR000027-2"/>
    </source>
</evidence>
<keyword evidence="4" id="KW-0249">Electron transport</keyword>
<evidence type="ECO:0000256" key="1">
    <source>
        <dbReference type="ARBA" id="ARBA00022448"/>
    </source>
</evidence>
<keyword evidence="5 6" id="KW-0408">Iron</keyword>
<evidence type="ECO:0000313" key="9">
    <source>
        <dbReference type="EMBL" id="SPJ27274.1"/>
    </source>
</evidence>
<organism evidence="9 10">
    <name type="scientific">Falsiruegeria mediterranea M17</name>
    <dbReference type="NCBI Taxonomy" id="1200281"/>
    <lineage>
        <taxon>Bacteria</taxon>
        <taxon>Pseudomonadati</taxon>
        <taxon>Pseudomonadota</taxon>
        <taxon>Alphaproteobacteria</taxon>
        <taxon>Rhodobacterales</taxon>
        <taxon>Roseobacteraceae</taxon>
        <taxon>Falsiruegeria</taxon>
    </lineage>
</organism>
<reference evidence="10" key="1">
    <citation type="submission" date="2018-03" db="EMBL/GenBank/DDBJ databases">
        <authorList>
            <person name="Rodrigo-Torres L."/>
            <person name="Arahal R. D."/>
            <person name="Lucena T."/>
        </authorList>
    </citation>
    <scope>NUCLEOTIDE SEQUENCE [LARGE SCALE GENOMIC DNA]</scope>
    <source>
        <strain evidence="10">CECT 7615</strain>
    </source>
</reference>
<comment type="PTM">
    <text evidence="7">Binds 1 heme group per subunit.</text>
</comment>
<dbReference type="Pfam" id="PF01322">
    <property type="entry name" value="Cytochrom_C_2"/>
    <property type="match status" value="1"/>
</dbReference>
<dbReference type="AlphaFoldDB" id="A0A2R8C4B0"/>
<evidence type="ECO:0000256" key="4">
    <source>
        <dbReference type="ARBA" id="ARBA00022982"/>
    </source>
</evidence>
<evidence type="ECO:0000256" key="3">
    <source>
        <dbReference type="ARBA" id="ARBA00022723"/>
    </source>
</evidence>
<evidence type="ECO:0000256" key="5">
    <source>
        <dbReference type="ARBA" id="ARBA00023004"/>
    </source>
</evidence>
<dbReference type="GO" id="GO:0042597">
    <property type="term" value="C:periplasmic space"/>
    <property type="evidence" value="ECO:0007669"/>
    <property type="project" value="InterPro"/>
</dbReference>
<name>A0A2R8C4B0_9RHOB</name>